<evidence type="ECO:0008006" key="2">
    <source>
        <dbReference type="Google" id="ProtNLM"/>
    </source>
</evidence>
<protein>
    <recommendedName>
        <fullName evidence="2">Phage portal protein</fullName>
    </recommendedName>
</protein>
<dbReference type="Gene3D" id="1.20.1270.210">
    <property type="match status" value="1"/>
</dbReference>
<organism evidence="1">
    <name type="scientific">marine sediment metagenome</name>
    <dbReference type="NCBI Taxonomy" id="412755"/>
    <lineage>
        <taxon>unclassified sequences</taxon>
        <taxon>metagenomes</taxon>
        <taxon>ecological metagenomes</taxon>
    </lineage>
</organism>
<feature type="non-terminal residue" evidence="1">
    <location>
        <position position="1"/>
    </location>
</feature>
<sequence>LIVSRRRADGGKDRATNHPLYDVLHDQPNDWQTSFEWREMCQGHLALRGNAYSEMIAGPRGFVDQLVPLHPDRVRVELLKSGELRYQYRESNLIDWRPIEADRMLHIRGLSSNGLTGISVIGMARESVGLGLAAEGYGARFFSQDASPGGVLTYPGKLSPEATKRLEASWAEARTGLANVHGTPVLDEGIKWEQIGLSNEDAQFLQTREFQAMDVARWFRVPQHMIGVMSKATFSNIEQQSLEYVIYTMMPWYTRWEQRINVDLILARRTFFVEFLVDALLRGNAKERFDAYGSARQWGWMSVNEIRRKENMNPVDGGDVYLQPTNMIPAALGSHGRMELLAREAAARVVRRETNALARAAKAHADDTAAWHEAVCDFYAEHEEFVATALCADRERAGAYTARQRELVLERGVGVVEGFEQES</sequence>
<dbReference type="AlphaFoldDB" id="A0A0F8ZQE2"/>
<gene>
    <name evidence="1" type="ORF">LCGC14_2745320</name>
</gene>
<dbReference type="EMBL" id="LAZR01050051">
    <property type="protein sequence ID" value="KKK88225.1"/>
    <property type="molecule type" value="Genomic_DNA"/>
</dbReference>
<accession>A0A0F8ZQE2</accession>
<comment type="caution">
    <text evidence="1">The sequence shown here is derived from an EMBL/GenBank/DDBJ whole genome shotgun (WGS) entry which is preliminary data.</text>
</comment>
<feature type="non-terminal residue" evidence="1">
    <location>
        <position position="423"/>
    </location>
</feature>
<reference evidence="1" key="1">
    <citation type="journal article" date="2015" name="Nature">
        <title>Complex archaea that bridge the gap between prokaryotes and eukaryotes.</title>
        <authorList>
            <person name="Spang A."/>
            <person name="Saw J.H."/>
            <person name="Jorgensen S.L."/>
            <person name="Zaremba-Niedzwiedzka K."/>
            <person name="Martijn J."/>
            <person name="Lind A.E."/>
            <person name="van Eijk R."/>
            <person name="Schleper C."/>
            <person name="Guy L."/>
            <person name="Ettema T.J."/>
        </authorList>
    </citation>
    <scope>NUCLEOTIDE SEQUENCE</scope>
</reference>
<evidence type="ECO:0000313" key="1">
    <source>
        <dbReference type="EMBL" id="KKK88225.1"/>
    </source>
</evidence>
<dbReference type="InterPro" id="IPR006944">
    <property type="entry name" value="Phage/GTA_portal"/>
</dbReference>
<proteinExistence type="predicted"/>
<dbReference type="Pfam" id="PF04860">
    <property type="entry name" value="Phage_portal"/>
    <property type="match status" value="1"/>
</dbReference>
<name>A0A0F8ZQE2_9ZZZZ</name>
<dbReference type="InterPro" id="IPR006427">
    <property type="entry name" value="Portal_HK97"/>
</dbReference>
<dbReference type="NCBIfam" id="TIGR01537">
    <property type="entry name" value="portal_HK97"/>
    <property type="match status" value="1"/>
</dbReference>